<proteinExistence type="inferred from homology"/>
<keyword evidence="5" id="KW-0677">Repeat</keyword>
<comment type="subcellular location">
    <subcellularLocation>
        <location evidence="1">Mitochondrion inner membrane</location>
        <topology evidence="1">Multi-pass membrane protein</topology>
    </subcellularLocation>
</comment>
<evidence type="ECO:0000256" key="2">
    <source>
        <dbReference type="ARBA" id="ARBA00006375"/>
    </source>
</evidence>
<dbReference type="AlphaFoldDB" id="A0A834M4S5"/>
<keyword evidence="7" id="KW-1133">Transmembrane helix</keyword>
<evidence type="ECO:0000256" key="8">
    <source>
        <dbReference type="ARBA" id="ARBA00023128"/>
    </source>
</evidence>
<evidence type="ECO:0000256" key="9">
    <source>
        <dbReference type="ARBA" id="ARBA00023136"/>
    </source>
</evidence>
<keyword evidence="13" id="KW-1185">Reference proteome</keyword>
<dbReference type="Gene3D" id="1.50.40.10">
    <property type="entry name" value="Mitochondrial carrier domain"/>
    <property type="match status" value="1"/>
</dbReference>
<keyword evidence="4 10" id="KW-0812">Transmembrane</keyword>
<evidence type="ECO:0000256" key="1">
    <source>
        <dbReference type="ARBA" id="ARBA00004448"/>
    </source>
</evidence>
<dbReference type="OrthoDB" id="6703404at2759"/>
<evidence type="ECO:0000256" key="7">
    <source>
        <dbReference type="ARBA" id="ARBA00022989"/>
    </source>
</evidence>
<dbReference type="Pfam" id="PF00153">
    <property type="entry name" value="Mito_carr"/>
    <property type="match status" value="3"/>
</dbReference>
<feature type="repeat" description="Solcar" evidence="10">
    <location>
        <begin position="1"/>
        <end position="90"/>
    </location>
</feature>
<feature type="repeat" description="Solcar" evidence="10">
    <location>
        <begin position="104"/>
        <end position="193"/>
    </location>
</feature>
<dbReference type="InterPro" id="IPR023395">
    <property type="entry name" value="MCP_dom_sf"/>
</dbReference>
<evidence type="ECO:0000256" key="5">
    <source>
        <dbReference type="ARBA" id="ARBA00022737"/>
    </source>
</evidence>
<feature type="repeat" description="Solcar" evidence="10">
    <location>
        <begin position="202"/>
        <end position="293"/>
    </location>
</feature>
<keyword evidence="8" id="KW-0496">Mitochondrion</keyword>
<keyword evidence="6" id="KW-0999">Mitochondrion inner membrane</keyword>
<dbReference type="PROSITE" id="PS50920">
    <property type="entry name" value="SOLCAR"/>
    <property type="match status" value="3"/>
</dbReference>
<keyword evidence="9 10" id="KW-0472">Membrane</keyword>
<dbReference type="Proteomes" id="UP000625711">
    <property type="component" value="Unassembled WGS sequence"/>
</dbReference>
<evidence type="ECO:0000256" key="4">
    <source>
        <dbReference type="ARBA" id="ARBA00022692"/>
    </source>
</evidence>
<dbReference type="PANTHER" id="PTHR45928:SF1">
    <property type="entry name" value="RE38146P"/>
    <property type="match status" value="1"/>
</dbReference>
<keyword evidence="3 11" id="KW-0813">Transport</keyword>
<protein>
    <recommendedName>
        <fullName evidence="14">Solute carrier family 25 member 35-like protein</fullName>
    </recommendedName>
</protein>
<accession>A0A834M4S5</accession>
<evidence type="ECO:0000256" key="11">
    <source>
        <dbReference type="RuleBase" id="RU000488"/>
    </source>
</evidence>
<evidence type="ECO:0008006" key="14">
    <source>
        <dbReference type="Google" id="ProtNLM"/>
    </source>
</evidence>
<sequence>MEFVMGGAAAMGACLFTNPLEVLKTRLQLQGELKEKGSHAVHYKNVFHAGYVVAKNDGVWALQKGLGPALVVQLLLNGARLGCYGVADTYGYLRDKDGHMMFTQSVIITGCGAVLGQYLSSPFFLVKTHLQSQAVQNIAVGHQHNHQNSLQALINIYKENGVKGLFRGALASVPRAFIGGSTQLISFDYAKKLIESYDVTNNALLKSFLGSMVGGIAISFAMTPFDLILTRLYNQPTDAKGKGVLYTSYMDCVTKIYKSEGLLAFYKGIGPMYLRLGPHTVLCLMFWDHLRILYNKYVVQEQTSKNENTLA</sequence>
<dbReference type="SUPFAM" id="SSF103506">
    <property type="entry name" value="Mitochondrial carrier"/>
    <property type="match status" value="1"/>
</dbReference>
<dbReference type="PANTHER" id="PTHR45928">
    <property type="entry name" value="RE38146P"/>
    <property type="match status" value="1"/>
</dbReference>
<name>A0A834M4S5_RHYFE</name>
<evidence type="ECO:0000256" key="10">
    <source>
        <dbReference type="PROSITE-ProRule" id="PRU00282"/>
    </source>
</evidence>
<dbReference type="EMBL" id="JAACXV010013869">
    <property type="protein sequence ID" value="KAF7272021.1"/>
    <property type="molecule type" value="Genomic_DNA"/>
</dbReference>
<evidence type="ECO:0000313" key="12">
    <source>
        <dbReference type="EMBL" id="KAF7272021.1"/>
    </source>
</evidence>
<evidence type="ECO:0000256" key="3">
    <source>
        <dbReference type="ARBA" id="ARBA00022448"/>
    </source>
</evidence>
<dbReference type="InterPro" id="IPR051508">
    <property type="entry name" value="Mito_Carrier_Antiporter"/>
</dbReference>
<comment type="caution">
    <text evidence="12">The sequence shown here is derived from an EMBL/GenBank/DDBJ whole genome shotgun (WGS) entry which is preliminary data.</text>
</comment>
<evidence type="ECO:0000313" key="13">
    <source>
        <dbReference type="Proteomes" id="UP000625711"/>
    </source>
</evidence>
<reference evidence="12" key="1">
    <citation type="submission" date="2020-08" db="EMBL/GenBank/DDBJ databases">
        <title>Genome sequencing and assembly of the red palm weevil Rhynchophorus ferrugineus.</title>
        <authorList>
            <person name="Dias G.B."/>
            <person name="Bergman C.M."/>
            <person name="Manee M."/>
        </authorList>
    </citation>
    <scope>NUCLEOTIDE SEQUENCE</scope>
    <source>
        <strain evidence="12">AA-2017</strain>
        <tissue evidence="12">Whole larva</tissue>
    </source>
</reference>
<dbReference type="InterPro" id="IPR018108">
    <property type="entry name" value="MCP_transmembrane"/>
</dbReference>
<organism evidence="12 13">
    <name type="scientific">Rhynchophorus ferrugineus</name>
    <name type="common">Red palm weevil</name>
    <name type="synonym">Curculio ferrugineus</name>
    <dbReference type="NCBI Taxonomy" id="354439"/>
    <lineage>
        <taxon>Eukaryota</taxon>
        <taxon>Metazoa</taxon>
        <taxon>Ecdysozoa</taxon>
        <taxon>Arthropoda</taxon>
        <taxon>Hexapoda</taxon>
        <taxon>Insecta</taxon>
        <taxon>Pterygota</taxon>
        <taxon>Neoptera</taxon>
        <taxon>Endopterygota</taxon>
        <taxon>Coleoptera</taxon>
        <taxon>Polyphaga</taxon>
        <taxon>Cucujiformia</taxon>
        <taxon>Curculionidae</taxon>
        <taxon>Dryophthorinae</taxon>
        <taxon>Rhynchophorus</taxon>
    </lineage>
</organism>
<dbReference type="GO" id="GO:0005743">
    <property type="term" value="C:mitochondrial inner membrane"/>
    <property type="evidence" value="ECO:0007669"/>
    <property type="project" value="UniProtKB-SubCell"/>
</dbReference>
<comment type="similarity">
    <text evidence="2 11">Belongs to the mitochondrial carrier (TC 2.A.29) family.</text>
</comment>
<gene>
    <name evidence="12" type="ORF">GWI33_015160</name>
</gene>
<evidence type="ECO:0000256" key="6">
    <source>
        <dbReference type="ARBA" id="ARBA00022792"/>
    </source>
</evidence>